<evidence type="ECO:0000313" key="8">
    <source>
        <dbReference type="Proteomes" id="UP000254134"/>
    </source>
</evidence>
<dbReference type="PANTHER" id="PTHR23291">
    <property type="entry name" value="BAX INHIBITOR-RELATED"/>
    <property type="match status" value="1"/>
</dbReference>
<feature type="transmembrane region" description="Helical" evidence="6">
    <location>
        <begin position="21"/>
        <end position="44"/>
    </location>
</feature>
<evidence type="ECO:0000256" key="3">
    <source>
        <dbReference type="ARBA" id="ARBA00022692"/>
    </source>
</evidence>
<keyword evidence="4 6" id="KW-1133">Transmembrane helix</keyword>
<dbReference type="OrthoDB" id="9793828at2"/>
<feature type="transmembrane region" description="Helical" evidence="6">
    <location>
        <begin position="106"/>
        <end position="126"/>
    </location>
</feature>
<keyword evidence="8" id="KW-1185">Reference proteome</keyword>
<protein>
    <submittedName>
        <fullName evidence="7">Integral membrane protein interacts with FtsH</fullName>
    </submittedName>
</protein>
<dbReference type="InterPro" id="IPR006214">
    <property type="entry name" value="Bax_inhibitor_1-related"/>
</dbReference>
<proteinExistence type="inferred from homology"/>
<gene>
    <name evidence="7" type="ORF">Gocc_2988</name>
</gene>
<dbReference type="Proteomes" id="UP000254134">
    <property type="component" value="Unassembled WGS sequence"/>
</dbReference>
<feature type="transmembrane region" description="Helical" evidence="6">
    <location>
        <begin position="163"/>
        <end position="181"/>
    </location>
</feature>
<dbReference type="AlphaFoldDB" id="A0A7M2YVD6"/>
<feature type="transmembrane region" description="Helical" evidence="6">
    <location>
        <begin position="193"/>
        <end position="215"/>
    </location>
</feature>
<evidence type="ECO:0000256" key="6">
    <source>
        <dbReference type="RuleBase" id="RU004379"/>
    </source>
</evidence>
<comment type="subcellular location">
    <subcellularLocation>
        <location evidence="1">Membrane</location>
        <topology evidence="1">Multi-pass membrane protein</topology>
    </subcellularLocation>
</comment>
<dbReference type="Pfam" id="PF01027">
    <property type="entry name" value="Bax1-I"/>
    <property type="match status" value="1"/>
</dbReference>
<dbReference type="GO" id="GO:0005886">
    <property type="term" value="C:plasma membrane"/>
    <property type="evidence" value="ECO:0007669"/>
    <property type="project" value="TreeGrafter"/>
</dbReference>
<reference evidence="8" key="2">
    <citation type="journal article" date="2019" name="MicrobiologyOpen">
        <title>High-quality draft genome sequence of Gaiella occulta isolated from a 150 meter deep mineral water borehole and comparison with the genome sequences of other deep-branching lineages of the phylum Actinobacteria.</title>
        <authorList>
            <person name="Severino R."/>
            <person name="Froufe H.J.C."/>
            <person name="Barroso C."/>
            <person name="Albuquerque L."/>
            <person name="Lobo-da-Cunha A."/>
            <person name="da Costa M.S."/>
            <person name="Egas C."/>
        </authorList>
    </citation>
    <scope>NUCLEOTIDE SEQUENCE [LARGE SCALE GENOMIC DNA]</scope>
    <source>
        <strain evidence="8">F2-233</strain>
    </source>
</reference>
<evidence type="ECO:0000256" key="1">
    <source>
        <dbReference type="ARBA" id="ARBA00004141"/>
    </source>
</evidence>
<comment type="caution">
    <text evidence="7">The sequence shown here is derived from an EMBL/GenBank/DDBJ whole genome shotgun (WGS) entry which is preliminary data.</text>
</comment>
<name>A0A7M2YVD6_9ACTN</name>
<feature type="transmembrane region" description="Helical" evidence="6">
    <location>
        <begin position="50"/>
        <end position="70"/>
    </location>
</feature>
<reference evidence="7 8" key="1">
    <citation type="submission" date="2018-07" db="EMBL/GenBank/DDBJ databases">
        <title>High-quality-draft genome sequence of Gaiella occulta.</title>
        <authorList>
            <person name="Severino R."/>
            <person name="Froufe H.J.C."/>
            <person name="Rainey F.A."/>
            <person name="Barroso C."/>
            <person name="Albuquerque L."/>
            <person name="Lobo-Da-Cunha A."/>
            <person name="Da Costa M.S."/>
            <person name="Egas C."/>
        </authorList>
    </citation>
    <scope>NUCLEOTIDE SEQUENCE [LARGE SCALE GENOMIC DNA]</scope>
    <source>
        <strain evidence="7 8">F2-233</strain>
    </source>
</reference>
<dbReference type="RefSeq" id="WP_114797369.1">
    <property type="nucleotide sequence ID" value="NZ_QQZY01000010.1"/>
</dbReference>
<dbReference type="EMBL" id="QQZY01000010">
    <property type="protein sequence ID" value="RDI73388.1"/>
    <property type="molecule type" value="Genomic_DNA"/>
</dbReference>
<organism evidence="7 8">
    <name type="scientific">Gaiella occulta</name>
    <dbReference type="NCBI Taxonomy" id="1002870"/>
    <lineage>
        <taxon>Bacteria</taxon>
        <taxon>Bacillati</taxon>
        <taxon>Actinomycetota</taxon>
        <taxon>Thermoleophilia</taxon>
        <taxon>Gaiellales</taxon>
        <taxon>Gaiellaceae</taxon>
        <taxon>Gaiella</taxon>
    </lineage>
</organism>
<evidence type="ECO:0000256" key="5">
    <source>
        <dbReference type="ARBA" id="ARBA00023136"/>
    </source>
</evidence>
<keyword evidence="5 6" id="KW-0472">Membrane</keyword>
<evidence type="ECO:0000256" key="2">
    <source>
        <dbReference type="ARBA" id="ARBA00010350"/>
    </source>
</evidence>
<evidence type="ECO:0000256" key="4">
    <source>
        <dbReference type="ARBA" id="ARBA00022989"/>
    </source>
</evidence>
<feature type="transmembrane region" description="Helical" evidence="6">
    <location>
        <begin position="77"/>
        <end position="100"/>
    </location>
</feature>
<comment type="similarity">
    <text evidence="2 6">Belongs to the BI1 family.</text>
</comment>
<accession>A0A7M2YVD6</accession>
<feature type="transmembrane region" description="Helical" evidence="6">
    <location>
        <begin position="138"/>
        <end position="157"/>
    </location>
</feature>
<dbReference type="PANTHER" id="PTHR23291:SF50">
    <property type="entry name" value="PROTEIN LIFEGUARD 4"/>
    <property type="match status" value="1"/>
</dbReference>
<evidence type="ECO:0000313" key="7">
    <source>
        <dbReference type="EMBL" id="RDI73388.1"/>
    </source>
</evidence>
<keyword evidence="3 6" id="KW-0812">Transmembrane</keyword>
<sequence>MSSLEHVSAQSPAVARDRARAIFGQTMGLVALTAAVAALGAWAGRDLSRGWGIAAMVGAFACILGLNAAIRRSEQLAVGLLFGVGALLGAGVGPVLAYYASVDPSALWQAGGSTALFIGAFGAYGYATRRDLGMIGRLAFFALLGLIVFGLVMLFVSIPGGRVIYAVLGLVIFAGYTMFDFQRLRRAGQIEAAPLLAASIFLDIFNVFLLLLSLFGGGGRN</sequence>